<comment type="caution">
    <text evidence="2">The sequence shown here is derived from an EMBL/GenBank/DDBJ whole genome shotgun (WGS) entry which is preliminary data.</text>
</comment>
<feature type="region of interest" description="Disordered" evidence="1">
    <location>
        <begin position="1"/>
        <end position="28"/>
    </location>
</feature>
<dbReference type="AlphaFoldDB" id="A0A066XFW7"/>
<sequence>MMSRIFPSVLGTEAGDRPGLPFKPQRAAAPPPAAAHLLLASTPTTTTHYDCVGDSALSIDSVPHPALGGDPLPKEKKVP</sequence>
<evidence type="ECO:0000313" key="2">
    <source>
        <dbReference type="EMBL" id="KDN64631.1"/>
    </source>
</evidence>
<accession>A0A066XFW7</accession>
<evidence type="ECO:0000256" key="1">
    <source>
        <dbReference type="SAM" id="MobiDB-lite"/>
    </source>
</evidence>
<proteinExistence type="predicted"/>
<evidence type="ECO:0000313" key="3">
    <source>
        <dbReference type="Proteomes" id="UP000027238"/>
    </source>
</evidence>
<name>A0A066XFW7_COLSU</name>
<dbReference type="HOGENOM" id="CLU_2605933_0_0_1"/>
<gene>
    <name evidence="2" type="ORF">CSUB01_09510</name>
</gene>
<dbReference type="Proteomes" id="UP000027238">
    <property type="component" value="Unassembled WGS sequence"/>
</dbReference>
<reference evidence="3" key="1">
    <citation type="journal article" date="2014" name="Genome Announc.">
        <title>Draft genome sequence of Colletotrichum sublineola, a destructive pathogen of cultivated sorghum.</title>
        <authorList>
            <person name="Baroncelli R."/>
            <person name="Sanz-Martin J.M."/>
            <person name="Rech G.E."/>
            <person name="Sukno S.A."/>
            <person name="Thon M.R."/>
        </authorList>
    </citation>
    <scope>NUCLEOTIDE SEQUENCE [LARGE SCALE GENOMIC DNA]</scope>
    <source>
        <strain evidence="3">TX430BB</strain>
    </source>
</reference>
<keyword evidence="3" id="KW-1185">Reference proteome</keyword>
<dbReference type="EMBL" id="JMSE01001110">
    <property type="protein sequence ID" value="KDN64631.1"/>
    <property type="molecule type" value="Genomic_DNA"/>
</dbReference>
<organism evidence="2 3">
    <name type="scientific">Colletotrichum sublineola</name>
    <name type="common">Sorghum anthracnose fungus</name>
    <dbReference type="NCBI Taxonomy" id="1173701"/>
    <lineage>
        <taxon>Eukaryota</taxon>
        <taxon>Fungi</taxon>
        <taxon>Dikarya</taxon>
        <taxon>Ascomycota</taxon>
        <taxon>Pezizomycotina</taxon>
        <taxon>Sordariomycetes</taxon>
        <taxon>Hypocreomycetidae</taxon>
        <taxon>Glomerellales</taxon>
        <taxon>Glomerellaceae</taxon>
        <taxon>Colletotrichum</taxon>
        <taxon>Colletotrichum graminicola species complex</taxon>
    </lineage>
</organism>
<protein>
    <submittedName>
        <fullName evidence="2">Uncharacterized protein</fullName>
    </submittedName>
</protein>